<protein>
    <submittedName>
        <fullName evidence="1">Uncharacterized protein</fullName>
    </submittedName>
</protein>
<sequence>MINHCNNSSADGLVLTVSITSHQFVRKDKAPSFEKCPNPEGSSPSGLLNTWDKSHRIASFSVSAKLWRGEHPGTKCGCPISI</sequence>
<reference evidence="1 2" key="1">
    <citation type="submission" date="2024-01" db="EMBL/GenBank/DDBJ databases">
        <title>Genome assemblies of Stephania.</title>
        <authorList>
            <person name="Yang L."/>
        </authorList>
    </citation>
    <scope>NUCLEOTIDE SEQUENCE [LARGE SCALE GENOMIC DNA]</scope>
    <source>
        <strain evidence="1">QJT</strain>
        <tissue evidence="1">Leaf</tissue>
    </source>
</reference>
<evidence type="ECO:0000313" key="1">
    <source>
        <dbReference type="EMBL" id="KAK9090623.1"/>
    </source>
</evidence>
<dbReference type="EMBL" id="JBBNAE010000010">
    <property type="protein sequence ID" value="KAK9090623.1"/>
    <property type="molecule type" value="Genomic_DNA"/>
</dbReference>
<organism evidence="1 2">
    <name type="scientific">Stephania japonica</name>
    <dbReference type="NCBI Taxonomy" id="461633"/>
    <lineage>
        <taxon>Eukaryota</taxon>
        <taxon>Viridiplantae</taxon>
        <taxon>Streptophyta</taxon>
        <taxon>Embryophyta</taxon>
        <taxon>Tracheophyta</taxon>
        <taxon>Spermatophyta</taxon>
        <taxon>Magnoliopsida</taxon>
        <taxon>Ranunculales</taxon>
        <taxon>Menispermaceae</taxon>
        <taxon>Menispermoideae</taxon>
        <taxon>Cissampelideae</taxon>
        <taxon>Stephania</taxon>
    </lineage>
</organism>
<keyword evidence="2" id="KW-1185">Reference proteome</keyword>
<comment type="caution">
    <text evidence="1">The sequence shown here is derived from an EMBL/GenBank/DDBJ whole genome shotgun (WGS) entry which is preliminary data.</text>
</comment>
<evidence type="ECO:0000313" key="2">
    <source>
        <dbReference type="Proteomes" id="UP001417504"/>
    </source>
</evidence>
<accession>A0AAP0EJK6</accession>
<proteinExistence type="predicted"/>
<gene>
    <name evidence="1" type="ORF">Sjap_023800</name>
</gene>
<dbReference type="Proteomes" id="UP001417504">
    <property type="component" value="Unassembled WGS sequence"/>
</dbReference>
<dbReference type="AlphaFoldDB" id="A0AAP0EJK6"/>
<name>A0AAP0EJK6_9MAGN</name>